<evidence type="ECO:0000259" key="2">
    <source>
        <dbReference type="Pfam" id="PF01408"/>
    </source>
</evidence>
<sequence length="373" mass="40282">MAEKLGVGIIGCGNISTTYMRLAPLYKSIEMRACADLNPEASAARAAEFGLRDLTIDELLAADDIDIIVNLTIPAAHFEVSKKILEAGKHSYSEKPFVLSVDEGMKLAEIAKAHNLYVGSAPDTFMGGAHQLARHLVDEGEIGKVIAGSCHVMSHGMEDWHPNPDFFFQPGGGPVLDLAPYYVTNLVNMIGPVKRVAALATKGSETRTIGNGARNGEQIPVDTPTNIHALLEFENGATITMSNSWDVWAHRHANMEIYGSEGSLFVPDPNFFGGEVEMAKSDGDIKSVPMWEHPFAKPNEDENANYRTVGLADMADAIINGRDYRCSLDLALHVVDVMLGVLRSGETGQFVAMTTTCERPEALDPDAAKALLA</sequence>
<proteinExistence type="predicted"/>
<feature type="domain" description="GFO/IDH/MocA-like oxidoreductase" evidence="3">
    <location>
        <begin position="130"/>
        <end position="264"/>
    </location>
</feature>
<dbReference type="AlphaFoldDB" id="A0A2R4MFM1"/>
<protein>
    <submittedName>
        <fullName evidence="4">Inositol 2-dehydrogenase</fullName>
    </submittedName>
</protein>
<dbReference type="SUPFAM" id="SSF55347">
    <property type="entry name" value="Glyceraldehyde-3-phosphate dehydrogenase-like, C-terminal domain"/>
    <property type="match status" value="1"/>
</dbReference>
<dbReference type="InterPro" id="IPR036291">
    <property type="entry name" value="NAD(P)-bd_dom_sf"/>
</dbReference>
<dbReference type="SUPFAM" id="SSF51735">
    <property type="entry name" value="NAD(P)-binding Rossmann-fold domains"/>
    <property type="match status" value="1"/>
</dbReference>
<keyword evidence="5" id="KW-1185">Reference proteome</keyword>
<dbReference type="Gene3D" id="3.30.360.10">
    <property type="entry name" value="Dihydrodipicolinate Reductase, domain 2"/>
    <property type="match status" value="1"/>
</dbReference>
<feature type="domain" description="Gfo/Idh/MocA-like oxidoreductase N-terminal" evidence="2">
    <location>
        <begin position="6"/>
        <end position="118"/>
    </location>
</feature>
<dbReference type="GO" id="GO:0016491">
    <property type="term" value="F:oxidoreductase activity"/>
    <property type="evidence" value="ECO:0007669"/>
    <property type="project" value="UniProtKB-KW"/>
</dbReference>
<dbReference type="Pfam" id="PF01408">
    <property type="entry name" value="GFO_IDH_MocA"/>
    <property type="match status" value="1"/>
</dbReference>
<name>A0A2R4MFM1_9HYPH</name>
<accession>A0A2R4MFM1</accession>
<dbReference type="PANTHER" id="PTHR43818">
    <property type="entry name" value="BCDNA.GH03377"/>
    <property type="match status" value="1"/>
</dbReference>
<dbReference type="Gene3D" id="3.40.50.720">
    <property type="entry name" value="NAD(P)-binding Rossmann-like Domain"/>
    <property type="match status" value="1"/>
</dbReference>
<gene>
    <name evidence="4" type="ORF">MXMO3_02328</name>
</gene>
<dbReference type="RefSeq" id="WP_117395956.1">
    <property type="nucleotide sequence ID" value="NZ_CP021330.1"/>
</dbReference>
<dbReference type="InterPro" id="IPR055170">
    <property type="entry name" value="GFO_IDH_MocA-like_dom"/>
</dbReference>
<reference evidence="4 5" key="1">
    <citation type="submission" date="2017-05" db="EMBL/GenBank/DDBJ databases">
        <title>Genome Analysis of Maritalea myrionectae HL2708#5.</title>
        <authorList>
            <consortium name="Cotde Inc.-PKNU"/>
            <person name="Jang D."/>
            <person name="Oh H.-M."/>
        </authorList>
    </citation>
    <scope>NUCLEOTIDE SEQUENCE [LARGE SCALE GENOMIC DNA]</scope>
    <source>
        <strain evidence="4 5">HL2708#5</strain>
    </source>
</reference>
<evidence type="ECO:0000313" key="4">
    <source>
        <dbReference type="EMBL" id="AVX04841.1"/>
    </source>
</evidence>
<dbReference type="Proteomes" id="UP000258927">
    <property type="component" value="Chromosome"/>
</dbReference>
<keyword evidence="1" id="KW-0560">Oxidoreductase</keyword>
<evidence type="ECO:0000313" key="5">
    <source>
        <dbReference type="Proteomes" id="UP000258927"/>
    </source>
</evidence>
<dbReference type="InterPro" id="IPR050463">
    <property type="entry name" value="Gfo/Idh/MocA_oxidrdct_glycsds"/>
</dbReference>
<organism evidence="4 5">
    <name type="scientific">Maritalea myrionectae</name>
    <dbReference type="NCBI Taxonomy" id="454601"/>
    <lineage>
        <taxon>Bacteria</taxon>
        <taxon>Pseudomonadati</taxon>
        <taxon>Pseudomonadota</taxon>
        <taxon>Alphaproteobacteria</taxon>
        <taxon>Hyphomicrobiales</taxon>
        <taxon>Devosiaceae</taxon>
        <taxon>Maritalea</taxon>
    </lineage>
</organism>
<dbReference type="STRING" id="1122213.GCA_000423365_02647"/>
<dbReference type="EMBL" id="CP021330">
    <property type="protein sequence ID" value="AVX04841.1"/>
    <property type="molecule type" value="Genomic_DNA"/>
</dbReference>
<dbReference type="KEGG" id="mmyr:MXMO3_02328"/>
<evidence type="ECO:0000256" key="1">
    <source>
        <dbReference type="ARBA" id="ARBA00023002"/>
    </source>
</evidence>
<evidence type="ECO:0000259" key="3">
    <source>
        <dbReference type="Pfam" id="PF22725"/>
    </source>
</evidence>
<dbReference type="Pfam" id="PF22725">
    <property type="entry name" value="GFO_IDH_MocA_C3"/>
    <property type="match status" value="1"/>
</dbReference>
<dbReference type="PANTHER" id="PTHR43818:SF11">
    <property type="entry name" value="BCDNA.GH03377"/>
    <property type="match status" value="1"/>
</dbReference>
<dbReference type="GO" id="GO:0000166">
    <property type="term" value="F:nucleotide binding"/>
    <property type="evidence" value="ECO:0007669"/>
    <property type="project" value="InterPro"/>
</dbReference>
<dbReference type="InterPro" id="IPR000683">
    <property type="entry name" value="Gfo/Idh/MocA-like_OxRdtase_N"/>
</dbReference>